<evidence type="ECO:0000256" key="7">
    <source>
        <dbReference type="SAM" id="Phobius"/>
    </source>
</evidence>
<evidence type="ECO:0000313" key="9">
    <source>
        <dbReference type="EMBL" id="KAJ7365622.1"/>
    </source>
</evidence>
<evidence type="ECO:0000259" key="8">
    <source>
        <dbReference type="Pfam" id="PF12129"/>
    </source>
</evidence>
<name>A0A9X0CM39_9CNID</name>
<evidence type="ECO:0000256" key="3">
    <source>
        <dbReference type="ARBA" id="ARBA00022989"/>
    </source>
</evidence>
<proteinExistence type="predicted"/>
<comment type="caution">
    <text evidence="9">The sequence shown here is derived from an EMBL/GenBank/DDBJ whole genome shotgun (WGS) entry which is preliminary data.</text>
</comment>
<dbReference type="InterPro" id="IPR039775">
    <property type="entry name" value="PHTF1/2"/>
</dbReference>
<keyword evidence="5" id="KW-0325">Glycoprotein</keyword>
<reference evidence="9" key="1">
    <citation type="submission" date="2023-01" db="EMBL/GenBank/DDBJ databases">
        <title>Genome assembly of the deep-sea coral Lophelia pertusa.</title>
        <authorList>
            <person name="Herrera S."/>
            <person name="Cordes E."/>
        </authorList>
    </citation>
    <scope>NUCLEOTIDE SEQUENCE</scope>
    <source>
        <strain evidence="9">USNM1676648</strain>
        <tissue evidence="9">Polyp</tissue>
    </source>
</reference>
<protein>
    <recommendedName>
        <fullName evidence="8">PHTF1/2 N-terminal domain-containing protein</fullName>
    </recommendedName>
</protein>
<evidence type="ECO:0000256" key="2">
    <source>
        <dbReference type="ARBA" id="ARBA00022692"/>
    </source>
</evidence>
<accession>A0A9X0CM39</accession>
<evidence type="ECO:0000256" key="6">
    <source>
        <dbReference type="SAM" id="MobiDB-lite"/>
    </source>
</evidence>
<feature type="domain" description="PHTF1/2 N-terminal" evidence="8">
    <location>
        <begin position="1"/>
        <end position="41"/>
    </location>
</feature>
<keyword evidence="10" id="KW-1185">Reference proteome</keyword>
<feature type="compositionally biased region" description="Basic residues" evidence="6">
    <location>
        <begin position="115"/>
        <end position="135"/>
    </location>
</feature>
<evidence type="ECO:0000256" key="5">
    <source>
        <dbReference type="ARBA" id="ARBA00023180"/>
    </source>
</evidence>
<feature type="transmembrane region" description="Helical" evidence="7">
    <location>
        <begin position="88"/>
        <end position="107"/>
    </location>
</feature>
<dbReference type="GO" id="GO:0005783">
    <property type="term" value="C:endoplasmic reticulum"/>
    <property type="evidence" value="ECO:0007669"/>
    <property type="project" value="InterPro"/>
</dbReference>
<dbReference type="AlphaFoldDB" id="A0A9X0CM39"/>
<dbReference type="GO" id="GO:0016020">
    <property type="term" value="C:membrane"/>
    <property type="evidence" value="ECO:0007669"/>
    <property type="project" value="UniProtKB-SubCell"/>
</dbReference>
<dbReference type="InterPro" id="IPR021980">
    <property type="entry name" value="PHTF1/2_N"/>
</dbReference>
<dbReference type="PANTHER" id="PTHR12680">
    <property type="entry name" value="PUTATIVE HOMEODOMAIN TRANSCRIPTION FACTOR PHTF"/>
    <property type="match status" value="1"/>
</dbReference>
<dbReference type="Pfam" id="PF12129">
    <property type="entry name" value="PHTF1-2_N"/>
    <property type="match status" value="1"/>
</dbReference>
<dbReference type="PANTHER" id="PTHR12680:SF6">
    <property type="entry name" value="PROTEIN PHTF"/>
    <property type="match status" value="1"/>
</dbReference>
<keyword evidence="4 7" id="KW-0472">Membrane</keyword>
<keyword evidence="2 7" id="KW-0812">Transmembrane</keyword>
<evidence type="ECO:0000256" key="1">
    <source>
        <dbReference type="ARBA" id="ARBA00004141"/>
    </source>
</evidence>
<evidence type="ECO:0000256" key="4">
    <source>
        <dbReference type="ARBA" id="ARBA00023136"/>
    </source>
</evidence>
<dbReference type="EMBL" id="MU827302">
    <property type="protein sequence ID" value="KAJ7365622.1"/>
    <property type="molecule type" value="Genomic_DNA"/>
</dbReference>
<feature type="region of interest" description="Disordered" evidence="6">
    <location>
        <begin position="115"/>
        <end position="145"/>
    </location>
</feature>
<gene>
    <name evidence="9" type="ORF">OS493_002330</name>
</gene>
<dbReference type="Proteomes" id="UP001163046">
    <property type="component" value="Unassembled WGS sequence"/>
</dbReference>
<sequence length="207" mass="24247">MAIDQSISWFQQKLGKYDKASWERTFEDKNRKRLNISQDKASTFLVCRHTERSDQSSVYILSFGHVLVLVIYLREWESHWKVVTWSETYGPALIMVLLGVLYMYMVSTDYSSSSQRRKAKTINRRRRVARQKRKSNAYENGEQHDVLVTNGIRQRKPQQPANSGSAECNNIKDTIEAVENVDKDNENEKTEEELSESGETNFIHYRE</sequence>
<feature type="region of interest" description="Disordered" evidence="6">
    <location>
        <begin position="179"/>
        <end position="207"/>
    </location>
</feature>
<keyword evidence="3 7" id="KW-1133">Transmembrane helix</keyword>
<feature type="transmembrane region" description="Helical" evidence="7">
    <location>
        <begin position="58"/>
        <end position="76"/>
    </location>
</feature>
<evidence type="ECO:0000313" key="10">
    <source>
        <dbReference type="Proteomes" id="UP001163046"/>
    </source>
</evidence>
<dbReference type="OrthoDB" id="5969247at2759"/>
<comment type="subcellular location">
    <subcellularLocation>
        <location evidence="1">Membrane</location>
        <topology evidence="1">Multi-pass membrane protein</topology>
    </subcellularLocation>
</comment>
<organism evidence="9 10">
    <name type="scientific">Desmophyllum pertusum</name>
    <dbReference type="NCBI Taxonomy" id="174260"/>
    <lineage>
        <taxon>Eukaryota</taxon>
        <taxon>Metazoa</taxon>
        <taxon>Cnidaria</taxon>
        <taxon>Anthozoa</taxon>
        <taxon>Hexacorallia</taxon>
        <taxon>Scleractinia</taxon>
        <taxon>Caryophylliina</taxon>
        <taxon>Caryophylliidae</taxon>
        <taxon>Desmophyllum</taxon>
    </lineage>
</organism>